<reference evidence="1" key="1">
    <citation type="journal article" date="2020" name="Nature">
        <title>Giant virus diversity and host interactions through global metagenomics.</title>
        <authorList>
            <person name="Schulz F."/>
            <person name="Roux S."/>
            <person name="Paez-Espino D."/>
            <person name="Jungbluth S."/>
            <person name="Walsh D.A."/>
            <person name="Denef V.J."/>
            <person name="McMahon K.D."/>
            <person name="Konstantinidis K.T."/>
            <person name="Eloe-Fadrosh E.A."/>
            <person name="Kyrpides N.C."/>
            <person name="Woyke T."/>
        </authorList>
    </citation>
    <scope>NUCLEOTIDE SEQUENCE</scope>
    <source>
        <strain evidence="1">GVMAG-S-ERX556126-94</strain>
    </source>
</reference>
<accession>A0A6C0FB96</accession>
<organism evidence="1">
    <name type="scientific">viral metagenome</name>
    <dbReference type="NCBI Taxonomy" id="1070528"/>
    <lineage>
        <taxon>unclassified sequences</taxon>
        <taxon>metagenomes</taxon>
        <taxon>organismal metagenomes</taxon>
    </lineage>
</organism>
<sequence length="79" mass="9480">MKNPVFFANKTKPQTINIYQYQGDSFLQLATLHENETTILNIPRETYIIVTAIQSNDIEKYEHTLFESNLERYHNHFRF</sequence>
<dbReference type="AlphaFoldDB" id="A0A6C0FB96"/>
<dbReference type="EMBL" id="MN738838">
    <property type="protein sequence ID" value="QHT39136.1"/>
    <property type="molecule type" value="Genomic_DNA"/>
</dbReference>
<evidence type="ECO:0000313" key="1">
    <source>
        <dbReference type="EMBL" id="QHT39136.1"/>
    </source>
</evidence>
<proteinExistence type="predicted"/>
<name>A0A6C0FB96_9ZZZZ</name>
<protein>
    <submittedName>
        <fullName evidence="1">Uncharacterized protein</fullName>
    </submittedName>
</protein>